<feature type="transmembrane region" description="Helical" evidence="1">
    <location>
        <begin position="63"/>
        <end position="86"/>
    </location>
</feature>
<keyword evidence="1" id="KW-0472">Membrane</keyword>
<keyword evidence="1" id="KW-0812">Transmembrane</keyword>
<protein>
    <submittedName>
        <fullName evidence="2">Uncharacterized protein</fullName>
    </submittedName>
</protein>
<accession>A0A5C6C4A9</accession>
<dbReference type="AlphaFoldDB" id="A0A5C6C4A9"/>
<gene>
    <name evidence="2" type="ORF">Poly21_16030</name>
</gene>
<dbReference type="InterPro" id="IPR052948">
    <property type="entry name" value="Low_temp-induced_all0457"/>
</dbReference>
<evidence type="ECO:0000256" key="1">
    <source>
        <dbReference type="SAM" id="Phobius"/>
    </source>
</evidence>
<sequence length="180" mass="18945">MEPPTENHDVAVGTFASHVEAESAIKQLHHAGVDLERLSIAGKDYHTEEHAVGYYNTGDRMKYWGAIGAFWGGMWGVLIGSGLFWLPGIGPLVVAGPLVGAIVGGLENAVVSGAMGALGGAIYSIGIPKDSIVQYESTLGEGKFLVIYHGPADEVAKAREILAQTAALTVDHHINQEQAT</sequence>
<dbReference type="Proteomes" id="UP000319908">
    <property type="component" value="Unassembled WGS sequence"/>
</dbReference>
<feature type="transmembrane region" description="Helical" evidence="1">
    <location>
        <begin position="98"/>
        <end position="123"/>
    </location>
</feature>
<dbReference type="RefSeq" id="WP_146406246.1">
    <property type="nucleotide sequence ID" value="NZ_SJPU01000001.1"/>
</dbReference>
<organism evidence="2 3">
    <name type="scientific">Allorhodopirellula heiligendammensis</name>
    <dbReference type="NCBI Taxonomy" id="2714739"/>
    <lineage>
        <taxon>Bacteria</taxon>
        <taxon>Pseudomonadati</taxon>
        <taxon>Planctomycetota</taxon>
        <taxon>Planctomycetia</taxon>
        <taxon>Pirellulales</taxon>
        <taxon>Pirellulaceae</taxon>
        <taxon>Allorhodopirellula</taxon>
    </lineage>
</organism>
<keyword evidence="3" id="KW-1185">Reference proteome</keyword>
<comment type="caution">
    <text evidence="2">The sequence shown here is derived from an EMBL/GenBank/DDBJ whole genome shotgun (WGS) entry which is preliminary data.</text>
</comment>
<dbReference type="PANTHER" id="PTHR36109">
    <property type="entry name" value="MEMBRANE PROTEIN-RELATED"/>
    <property type="match status" value="1"/>
</dbReference>
<keyword evidence="1" id="KW-1133">Transmembrane helix</keyword>
<dbReference type="OrthoDB" id="515952at2"/>
<evidence type="ECO:0000313" key="3">
    <source>
        <dbReference type="Proteomes" id="UP000319908"/>
    </source>
</evidence>
<evidence type="ECO:0000313" key="2">
    <source>
        <dbReference type="EMBL" id="TWU19430.1"/>
    </source>
</evidence>
<reference evidence="2 3" key="1">
    <citation type="journal article" date="2020" name="Antonie Van Leeuwenhoek">
        <title>Rhodopirellula heiligendammensis sp. nov., Rhodopirellula pilleata sp. nov., and Rhodopirellula solitaria sp. nov. isolated from natural or artificial marine surfaces in Northern Germany and California, USA, and emended description of the genus Rhodopirellula.</title>
        <authorList>
            <person name="Kallscheuer N."/>
            <person name="Wiegand S."/>
            <person name="Jogler M."/>
            <person name="Boedeker C."/>
            <person name="Peeters S.H."/>
            <person name="Rast P."/>
            <person name="Heuer A."/>
            <person name="Jetten M.S.M."/>
            <person name="Rohde M."/>
            <person name="Jogler C."/>
        </authorList>
    </citation>
    <scope>NUCLEOTIDE SEQUENCE [LARGE SCALE GENOMIC DNA]</scope>
    <source>
        <strain evidence="2 3">Poly21</strain>
    </source>
</reference>
<name>A0A5C6C4A9_9BACT</name>
<dbReference type="PANTHER" id="PTHR36109:SF2">
    <property type="entry name" value="MEMBRANE PROTEIN"/>
    <property type="match status" value="1"/>
</dbReference>
<proteinExistence type="predicted"/>
<dbReference type="EMBL" id="SJPU01000001">
    <property type="protein sequence ID" value="TWU19430.1"/>
    <property type="molecule type" value="Genomic_DNA"/>
</dbReference>